<organism evidence="5 6">
    <name type="scientific">Litorimonas taeanensis</name>
    <dbReference type="NCBI Taxonomy" id="568099"/>
    <lineage>
        <taxon>Bacteria</taxon>
        <taxon>Pseudomonadati</taxon>
        <taxon>Pseudomonadota</taxon>
        <taxon>Alphaproteobacteria</taxon>
        <taxon>Maricaulales</taxon>
        <taxon>Robiginitomaculaceae</taxon>
    </lineage>
</organism>
<comment type="caution">
    <text evidence="5">The sequence shown here is derived from an EMBL/GenBank/DDBJ whole genome shotgun (WGS) entry which is preliminary data.</text>
</comment>
<dbReference type="InterPro" id="IPR005632">
    <property type="entry name" value="Chaperone_Skp"/>
</dbReference>
<evidence type="ECO:0000313" key="5">
    <source>
        <dbReference type="EMBL" id="RKQ71627.1"/>
    </source>
</evidence>
<dbReference type="Proteomes" id="UP000282211">
    <property type="component" value="Unassembled WGS sequence"/>
</dbReference>
<keyword evidence="3" id="KW-0175">Coiled coil</keyword>
<protein>
    <submittedName>
        <fullName evidence="5">Periplasmic chaperone for outer membrane proteins Skp</fullName>
    </submittedName>
</protein>
<dbReference type="SUPFAM" id="SSF111384">
    <property type="entry name" value="OmpH-like"/>
    <property type="match status" value="1"/>
</dbReference>
<feature type="coiled-coil region" evidence="3">
    <location>
        <begin position="58"/>
        <end position="117"/>
    </location>
</feature>
<dbReference type="OrthoDB" id="7205456at2"/>
<proteinExistence type="inferred from homology"/>
<sequence>MFNKVTRLIALGFAAALCLSSAAMAQTVLVVDSQKVISDSKVGKYVGQQIASIEKTASSEVQTKLTSVQNKRKNLQTQYGTQTQQQLMQNAAFKSQLEQLLKDEQKFKEEYAKISQEMQITRQKAIVPVMKKFSEIVKAVRAERNASVILDRGQVLDLSAASDVTQTVLSRLNQQMTTTPVVRERLPAK</sequence>
<dbReference type="RefSeq" id="WP_121099389.1">
    <property type="nucleotide sequence ID" value="NZ_RBII01000001.1"/>
</dbReference>
<evidence type="ECO:0000256" key="2">
    <source>
        <dbReference type="ARBA" id="ARBA00022729"/>
    </source>
</evidence>
<dbReference type="Gene3D" id="3.30.910.20">
    <property type="entry name" value="Skp domain"/>
    <property type="match status" value="1"/>
</dbReference>
<dbReference type="EMBL" id="RBII01000001">
    <property type="protein sequence ID" value="RKQ71627.1"/>
    <property type="molecule type" value="Genomic_DNA"/>
</dbReference>
<gene>
    <name evidence="5" type="ORF">DES40_0954</name>
</gene>
<accession>A0A420WKT3</accession>
<dbReference type="PANTHER" id="PTHR35089:SF1">
    <property type="entry name" value="CHAPERONE PROTEIN SKP"/>
    <property type="match status" value="1"/>
</dbReference>
<keyword evidence="6" id="KW-1185">Reference proteome</keyword>
<dbReference type="InterPro" id="IPR024930">
    <property type="entry name" value="Skp_dom_sf"/>
</dbReference>
<feature type="signal peptide" evidence="4">
    <location>
        <begin position="1"/>
        <end position="25"/>
    </location>
</feature>
<dbReference type="InParanoid" id="A0A420WKT3"/>
<evidence type="ECO:0000256" key="1">
    <source>
        <dbReference type="ARBA" id="ARBA00009091"/>
    </source>
</evidence>
<keyword evidence="2 4" id="KW-0732">Signal</keyword>
<dbReference type="AlphaFoldDB" id="A0A420WKT3"/>
<evidence type="ECO:0000256" key="4">
    <source>
        <dbReference type="SAM" id="SignalP"/>
    </source>
</evidence>
<dbReference type="GO" id="GO:0005829">
    <property type="term" value="C:cytosol"/>
    <property type="evidence" value="ECO:0007669"/>
    <property type="project" value="TreeGrafter"/>
</dbReference>
<feature type="chain" id="PRO_5019273607" evidence="4">
    <location>
        <begin position="26"/>
        <end position="189"/>
    </location>
</feature>
<evidence type="ECO:0000256" key="3">
    <source>
        <dbReference type="SAM" id="Coils"/>
    </source>
</evidence>
<name>A0A420WKT3_9PROT</name>
<comment type="similarity">
    <text evidence="1">Belongs to the Skp family.</text>
</comment>
<reference evidence="5 6" key="1">
    <citation type="submission" date="2018-10" db="EMBL/GenBank/DDBJ databases">
        <title>Genomic Encyclopedia of Type Strains, Phase IV (KMG-IV): sequencing the most valuable type-strain genomes for metagenomic binning, comparative biology and taxonomic classification.</title>
        <authorList>
            <person name="Goeker M."/>
        </authorList>
    </citation>
    <scope>NUCLEOTIDE SEQUENCE [LARGE SCALE GENOMIC DNA]</scope>
    <source>
        <strain evidence="5 6">DSM 22008</strain>
    </source>
</reference>
<dbReference type="SMART" id="SM00935">
    <property type="entry name" value="OmpH"/>
    <property type="match status" value="1"/>
</dbReference>
<dbReference type="GO" id="GO:0051082">
    <property type="term" value="F:unfolded protein binding"/>
    <property type="evidence" value="ECO:0007669"/>
    <property type="project" value="InterPro"/>
</dbReference>
<dbReference type="PANTHER" id="PTHR35089">
    <property type="entry name" value="CHAPERONE PROTEIN SKP"/>
    <property type="match status" value="1"/>
</dbReference>
<dbReference type="Pfam" id="PF03938">
    <property type="entry name" value="OmpH"/>
    <property type="match status" value="1"/>
</dbReference>
<evidence type="ECO:0000313" key="6">
    <source>
        <dbReference type="Proteomes" id="UP000282211"/>
    </source>
</evidence>
<dbReference type="GO" id="GO:0050821">
    <property type="term" value="P:protein stabilization"/>
    <property type="evidence" value="ECO:0007669"/>
    <property type="project" value="TreeGrafter"/>
</dbReference>